<dbReference type="EMBL" id="MTHB01000280">
    <property type="protein sequence ID" value="OXC72174.1"/>
    <property type="molecule type" value="Genomic_DNA"/>
</dbReference>
<organism evidence="2 3">
    <name type="scientific">Caballeronia sordidicola</name>
    <name type="common">Burkholderia sordidicola</name>
    <dbReference type="NCBI Taxonomy" id="196367"/>
    <lineage>
        <taxon>Bacteria</taxon>
        <taxon>Pseudomonadati</taxon>
        <taxon>Pseudomonadota</taxon>
        <taxon>Betaproteobacteria</taxon>
        <taxon>Burkholderiales</taxon>
        <taxon>Burkholderiaceae</taxon>
        <taxon>Caballeronia</taxon>
    </lineage>
</organism>
<dbReference type="RefSeq" id="WP_089165975.1">
    <property type="nucleotide sequence ID" value="NZ_MTHB01000280.1"/>
</dbReference>
<protein>
    <submittedName>
        <fullName evidence="2">Uncharacterized protein</fullName>
    </submittedName>
</protein>
<keyword evidence="1" id="KW-0812">Transmembrane</keyword>
<accession>A0A226WLV5</accession>
<evidence type="ECO:0000256" key="1">
    <source>
        <dbReference type="SAM" id="Phobius"/>
    </source>
</evidence>
<dbReference type="OrthoDB" id="8943486at2"/>
<sequence length="73" mass="7941">MIRTEPRIAVAAISVFVALAGVSTALRGLIFDEPGLVRCGTVAIVVSVTLFVVTLNPSPLQEWCKRLTPRWHP</sequence>
<dbReference type="Proteomes" id="UP000214720">
    <property type="component" value="Unassembled WGS sequence"/>
</dbReference>
<dbReference type="Pfam" id="PF11177">
    <property type="entry name" value="DUF2964"/>
    <property type="match status" value="1"/>
</dbReference>
<reference evidence="3" key="1">
    <citation type="submission" date="2017-01" db="EMBL/GenBank/DDBJ databases">
        <title>Genome Analysis of Deinococcus marmoris KOPRI26562.</title>
        <authorList>
            <person name="Kim J.H."/>
            <person name="Oh H.-M."/>
        </authorList>
    </citation>
    <scope>NUCLEOTIDE SEQUENCE [LARGE SCALE GENOMIC DNA]</scope>
    <source>
        <strain evidence="3">PAMC 26633</strain>
    </source>
</reference>
<evidence type="ECO:0000313" key="2">
    <source>
        <dbReference type="EMBL" id="OXC72174.1"/>
    </source>
</evidence>
<proteinExistence type="predicted"/>
<gene>
    <name evidence="2" type="ORF">BSU04_43300</name>
</gene>
<keyword evidence="1" id="KW-0472">Membrane</keyword>
<dbReference type="AlphaFoldDB" id="A0A226WLV5"/>
<evidence type="ECO:0000313" key="3">
    <source>
        <dbReference type="Proteomes" id="UP000214720"/>
    </source>
</evidence>
<comment type="caution">
    <text evidence="2">The sequence shown here is derived from an EMBL/GenBank/DDBJ whole genome shotgun (WGS) entry which is preliminary data.</text>
</comment>
<keyword evidence="1" id="KW-1133">Transmembrane helix</keyword>
<dbReference type="InterPro" id="IPR021347">
    <property type="entry name" value="DUF2964"/>
</dbReference>
<name>A0A226WLV5_CABSO</name>
<feature type="transmembrane region" description="Helical" evidence="1">
    <location>
        <begin position="35"/>
        <end position="56"/>
    </location>
</feature>